<protein>
    <submittedName>
        <fullName evidence="1">Uncharacterized protein</fullName>
    </submittedName>
</protein>
<organism evidence="1 2">
    <name type="scientific">Tanacetum coccineum</name>
    <dbReference type="NCBI Taxonomy" id="301880"/>
    <lineage>
        <taxon>Eukaryota</taxon>
        <taxon>Viridiplantae</taxon>
        <taxon>Streptophyta</taxon>
        <taxon>Embryophyta</taxon>
        <taxon>Tracheophyta</taxon>
        <taxon>Spermatophyta</taxon>
        <taxon>Magnoliopsida</taxon>
        <taxon>eudicotyledons</taxon>
        <taxon>Gunneridae</taxon>
        <taxon>Pentapetalae</taxon>
        <taxon>asterids</taxon>
        <taxon>campanulids</taxon>
        <taxon>Asterales</taxon>
        <taxon>Asteraceae</taxon>
        <taxon>Asteroideae</taxon>
        <taxon>Anthemideae</taxon>
        <taxon>Anthemidinae</taxon>
        <taxon>Tanacetum</taxon>
    </lineage>
</organism>
<keyword evidence="2" id="KW-1185">Reference proteome</keyword>
<dbReference type="Proteomes" id="UP001151760">
    <property type="component" value="Unassembled WGS sequence"/>
</dbReference>
<accession>A0ABQ5I488</accession>
<name>A0ABQ5I488_9ASTR</name>
<reference evidence="1" key="2">
    <citation type="submission" date="2022-01" db="EMBL/GenBank/DDBJ databases">
        <authorList>
            <person name="Yamashiro T."/>
            <person name="Shiraishi A."/>
            <person name="Satake H."/>
            <person name="Nakayama K."/>
        </authorList>
    </citation>
    <scope>NUCLEOTIDE SEQUENCE</scope>
</reference>
<reference evidence="1" key="1">
    <citation type="journal article" date="2022" name="Int. J. Mol. Sci.">
        <title>Draft Genome of Tanacetum Coccineum: Genomic Comparison of Closely Related Tanacetum-Family Plants.</title>
        <authorList>
            <person name="Yamashiro T."/>
            <person name="Shiraishi A."/>
            <person name="Nakayama K."/>
            <person name="Satake H."/>
        </authorList>
    </citation>
    <scope>NUCLEOTIDE SEQUENCE</scope>
</reference>
<sequence length="273" mass="30793">MVPHSSLDSWPKQSLNIPLSSFFTRSIESMKDCNISDRLLKLNGHLSSAWNWRRFIQSMANAEHAPAMASPSEEFTQSIHFTEDKRKLAQTHTSGERSNFLLLPVSGAREVLGWTIPNEIINNVIEERTTMDAIWKKLHASTAGKVVKKRTVKSSKQLVDEFIEEGVPAAKPSLEDTEEAILQKVLQESLTDAYPTQRGPLPPVVFRETDTGKFQPLPEVPGKGKRRWWRNKRPKFLSSNSPREGSAANTIFPRRSQFNETAGVTTSIIYFAC</sequence>
<gene>
    <name evidence="1" type="ORF">Tco_1090127</name>
</gene>
<comment type="caution">
    <text evidence="1">The sequence shown here is derived from an EMBL/GenBank/DDBJ whole genome shotgun (WGS) entry which is preliminary data.</text>
</comment>
<dbReference type="EMBL" id="BQNB010020311">
    <property type="protein sequence ID" value="GJT94609.1"/>
    <property type="molecule type" value="Genomic_DNA"/>
</dbReference>
<evidence type="ECO:0000313" key="2">
    <source>
        <dbReference type="Proteomes" id="UP001151760"/>
    </source>
</evidence>
<evidence type="ECO:0000313" key="1">
    <source>
        <dbReference type="EMBL" id="GJT94609.1"/>
    </source>
</evidence>
<proteinExistence type="predicted"/>